<evidence type="ECO:0000256" key="4">
    <source>
        <dbReference type="HAMAP-Rule" id="MF_00270"/>
    </source>
</evidence>
<dbReference type="SUPFAM" id="SSF46911">
    <property type="entry name" value="Ribosomal protein S18"/>
    <property type="match status" value="1"/>
</dbReference>
<dbReference type="HAMAP" id="MF_00270">
    <property type="entry name" value="Ribosomal_bS18"/>
    <property type="match status" value="1"/>
</dbReference>
<dbReference type="GO" id="GO:0003735">
    <property type="term" value="F:structural constituent of ribosome"/>
    <property type="evidence" value="ECO:0007669"/>
    <property type="project" value="InterPro"/>
</dbReference>
<evidence type="ECO:0000313" key="6">
    <source>
        <dbReference type="EMBL" id="PIT98143.1"/>
    </source>
</evidence>
<keyword evidence="2 4" id="KW-0689">Ribosomal protein</keyword>
<comment type="similarity">
    <text evidence="1 4 5">Belongs to the bacterial ribosomal protein bS18 family.</text>
</comment>
<evidence type="ECO:0000256" key="2">
    <source>
        <dbReference type="ARBA" id="ARBA00022980"/>
    </source>
</evidence>
<keyword evidence="4" id="KW-0699">rRNA-binding</keyword>
<dbReference type="InterPro" id="IPR001648">
    <property type="entry name" value="Ribosomal_bS18"/>
</dbReference>
<dbReference type="AlphaFoldDB" id="A0A2M6WZB2"/>
<protein>
    <recommendedName>
        <fullName evidence="4">Small ribosomal subunit protein bS18</fullName>
    </recommendedName>
</protein>
<dbReference type="NCBIfam" id="TIGR00165">
    <property type="entry name" value="S18"/>
    <property type="match status" value="1"/>
</dbReference>
<evidence type="ECO:0000256" key="3">
    <source>
        <dbReference type="ARBA" id="ARBA00023274"/>
    </source>
</evidence>
<dbReference type="GO" id="GO:0070181">
    <property type="term" value="F:small ribosomal subunit rRNA binding"/>
    <property type="evidence" value="ECO:0007669"/>
    <property type="project" value="TreeGrafter"/>
</dbReference>
<dbReference type="PRINTS" id="PR00974">
    <property type="entry name" value="RIBOSOMALS18"/>
</dbReference>
<keyword evidence="4" id="KW-0694">RNA-binding</keyword>
<organism evidence="6 7">
    <name type="scientific">Candidatus Andersenbacteria bacterium CG10_big_fil_rev_8_21_14_0_10_54_11</name>
    <dbReference type="NCBI Taxonomy" id="1974485"/>
    <lineage>
        <taxon>Bacteria</taxon>
        <taxon>Candidatus Anderseniibacteriota</taxon>
    </lineage>
</organism>
<dbReference type="PANTHER" id="PTHR13479:SF40">
    <property type="entry name" value="SMALL RIBOSOMAL SUBUNIT PROTEIN BS18M"/>
    <property type="match status" value="1"/>
</dbReference>
<dbReference type="GO" id="GO:0006412">
    <property type="term" value="P:translation"/>
    <property type="evidence" value="ECO:0007669"/>
    <property type="project" value="UniProtKB-UniRule"/>
</dbReference>
<evidence type="ECO:0000313" key="7">
    <source>
        <dbReference type="Proteomes" id="UP000230731"/>
    </source>
</evidence>
<dbReference type="Gene3D" id="4.10.640.10">
    <property type="entry name" value="Ribosomal protein S18"/>
    <property type="match status" value="1"/>
</dbReference>
<dbReference type="GO" id="GO:1990904">
    <property type="term" value="C:ribonucleoprotein complex"/>
    <property type="evidence" value="ECO:0007669"/>
    <property type="project" value="UniProtKB-KW"/>
</dbReference>
<dbReference type="GO" id="GO:0005840">
    <property type="term" value="C:ribosome"/>
    <property type="evidence" value="ECO:0007669"/>
    <property type="project" value="UniProtKB-KW"/>
</dbReference>
<comment type="function">
    <text evidence="4">Binds as a heterodimer with protein bS6 to the central domain of the 16S rRNA, where it helps stabilize the platform of the 30S subunit.</text>
</comment>
<dbReference type="Proteomes" id="UP000230731">
    <property type="component" value="Unassembled WGS sequence"/>
</dbReference>
<dbReference type="PANTHER" id="PTHR13479">
    <property type="entry name" value="30S RIBOSOMAL PROTEIN S18"/>
    <property type="match status" value="1"/>
</dbReference>
<comment type="subunit">
    <text evidence="4">Part of the 30S ribosomal subunit. Forms a tight heterodimer with protein bS6.</text>
</comment>
<proteinExistence type="inferred from homology"/>
<name>A0A2M6WZB2_9BACT</name>
<gene>
    <name evidence="4 6" type="primary">rpsR</name>
    <name evidence="6" type="ORF">COT71_02280</name>
</gene>
<evidence type="ECO:0000256" key="5">
    <source>
        <dbReference type="RuleBase" id="RU003910"/>
    </source>
</evidence>
<dbReference type="EMBL" id="PEZP01000028">
    <property type="protein sequence ID" value="PIT98143.1"/>
    <property type="molecule type" value="Genomic_DNA"/>
</dbReference>
<comment type="caution">
    <text evidence="6">The sequence shown here is derived from an EMBL/GenBank/DDBJ whole genome shotgun (WGS) entry which is preliminary data.</text>
</comment>
<evidence type="ECO:0000256" key="1">
    <source>
        <dbReference type="ARBA" id="ARBA00005589"/>
    </source>
</evidence>
<accession>A0A2M6WZB2</accession>
<dbReference type="InterPro" id="IPR036870">
    <property type="entry name" value="Ribosomal_bS18_sf"/>
</dbReference>
<dbReference type="Pfam" id="PF01084">
    <property type="entry name" value="Ribosomal_S18"/>
    <property type="match status" value="1"/>
</dbReference>
<sequence>MPIKRTRQTVCLLCTHNVDAVTFRDTDVLRRFISSQNKILPRKKTGSCTKHQRSIAREIKRAREMGLLGYRGQ</sequence>
<reference evidence="7" key="1">
    <citation type="submission" date="2017-09" db="EMBL/GenBank/DDBJ databases">
        <title>Depth-based differentiation of microbial function through sediment-hosted aquifers and enrichment of novel symbionts in the deep terrestrial subsurface.</title>
        <authorList>
            <person name="Probst A.J."/>
            <person name="Ladd B."/>
            <person name="Jarett J.K."/>
            <person name="Geller-Mcgrath D.E."/>
            <person name="Sieber C.M.K."/>
            <person name="Emerson J.B."/>
            <person name="Anantharaman K."/>
            <person name="Thomas B.C."/>
            <person name="Malmstrom R."/>
            <person name="Stieglmeier M."/>
            <person name="Klingl A."/>
            <person name="Woyke T."/>
            <person name="Ryan C.M."/>
            <person name="Banfield J.F."/>
        </authorList>
    </citation>
    <scope>NUCLEOTIDE SEQUENCE [LARGE SCALE GENOMIC DNA]</scope>
</reference>
<keyword evidence="3 4" id="KW-0687">Ribonucleoprotein</keyword>